<comment type="cofactor">
    <cofactor evidence="1">
        <name>FAD</name>
        <dbReference type="ChEBI" id="CHEBI:57692"/>
    </cofactor>
</comment>
<dbReference type="RefSeq" id="WP_114539557.1">
    <property type="nucleotide sequence ID" value="NZ_AP022829.1"/>
</dbReference>
<keyword evidence="4" id="KW-0560">Oxidoreductase</keyword>
<accession>A0A6F8SIT4</accession>
<evidence type="ECO:0000259" key="5">
    <source>
        <dbReference type="Pfam" id="PF00890"/>
    </source>
</evidence>
<evidence type="ECO:0000256" key="2">
    <source>
        <dbReference type="ARBA" id="ARBA00022630"/>
    </source>
</evidence>
<dbReference type="PANTHER" id="PTHR43400">
    <property type="entry name" value="FUMARATE REDUCTASE"/>
    <property type="match status" value="1"/>
</dbReference>
<dbReference type="Proteomes" id="UP000501727">
    <property type="component" value="Chromosome"/>
</dbReference>
<dbReference type="Gene3D" id="3.50.50.60">
    <property type="entry name" value="FAD/NAD(P)-binding domain"/>
    <property type="match status" value="1"/>
</dbReference>
<dbReference type="PANTHER" id="PTHR43400:SF10">
    <property type="entry name" value="3-OXOSTEROID 1-DEHYDROGENASE"/>
    <property type="match status" value="1"/>
</dbReference>
<evidence type="ECO:0000313" key="6">
    <source>
        <dbReference type="EMBL" id="BCA88063.1"/>
    </source>
</evidence>
<dbReference type="InterPro" id="IPR050315">
    <property type="entry name" value="FAD-oxidoreductase_2"/>
</dbReference>
<dbReference type="GO" id="GO:0008202">
    <property type="term" value="P:steroid metabolic process"/>
    <property type="evidence" value="ECO:0007669"/>
    <property type="project" value="UniProtKB-ARBA"/>
</dbReference>
<dbReference type="InterPro" id="IPR036188">
    <property type="entry name" value="FAD/NAD-bd_sf"/>
</dbReference>
<dbReference type="InterPro" id="IPR027477">
    <property type="entry name" value="Succ_DH/fumarate_Rdtase_cat_sf"/>
</dbReference>
<proteinExistence type="predicted"/>
<dbReference type="InterPro" id="IPR019546">
    <property type="entry name" value="TAT_signal_bac_arc"/>
</dbReference>
<dbReference type="SUPFAM" id="SSF51905">
    <property type="entry name" value="FAD/NAD(P)-binding domain"/>
    <property type="match status" value="1"/>
</dbReference>
<protein>
    <submittedName>
        <fullName evidence="6">Putative fumarate reductase/succinate dehydrogenase</fullName>
    </submittedName>
</protein>
<gene>
    <name evidence="6" type="ORF">ADCFC_05610</name>
</gene>
<dbReference type="InterPro" id="IPR006311">
    <property type="entry name" value="TAT_signal"/>
</dbReference>
<organism evidence="6 7">
    <name type="scientific">Adlercreutzia hattorii</name>
    <dbReference type="NCBI Taxonomy" id="2707299"/>
    <lineage>
        <taxon>Bacteria</taxon>
        <taxon>Bacillati</taxon>
        <taxon>Actinomycetota</taxon>
        <taxon>Coriobacteriia</taxon>
        <taxon>Eggerthellales</taxon>
        <taxon>Eggerthellaceae</taxon>
        <taxon>Adlercreutzia</taxon>
    </lineage>
</organism>
<keyword evidence="2" id="KW-0285">Flavoprotein</keyword>
<dbReference type="PRINTS" id="PR00469">
    <property type="entry name" value="PNDRDTASEII"/>
</dbReference>
<name>A0A6F8SIT4_9ACTN</name>
<dbReference type="KEGG" id="ahat:ADCFC_06820"/>
<evidence type="ECO:0000256" key="4">
    <source>
        <dbReference type="ARBA" id="ARBA00023002"/>
    </source>
</evidence>
<dbReference type="Gene3D" id="3.90.700.10">
    <property type="entry name" value="Succinate dehydrogenase/fumarate reductase flavoprotein, catalytic domain"/>
    <property type="match status" value="1"/>
</dbReference>
<dbReference type="SUPFAM" id="SSF56425">
    <property type="entry name" value="Succinate dehydrogenase/fumarate reductase flavoprotein, catalytic domain"/>
    <property type="match status" value="1"/>
</dbReference>
<evidence type="ECO:0000256" key="3">
    <source>
        <dbReference type="ARBA" id="ARBA00022827"/>
    </source>
</evidence>
<evidence type="ECO:0000313" key="7">
    <source>
        <dbReference type="Proteomes" id="UP000501727"/>
    </source>
</evidence>
<dbReference type="EMBL" id="AP022829">
    <property type="protein sequence ID" value="BCA88063.1"/>
    <property type="molecule type" value="Genomic_DNA"/>
</dbReference>
<evidence type="ECO:0000256" key="1">
    <source>
        <dbReference type="ARBA" id="ARBA00001974"/>
    </source>
</evidence>
<dbReference type="AlphaFoldDB" id="A0A6F8SIT4"/>
<keyword evidence="7" id="KW-1185">Reference proteome</keyword>
<reference evidence="7" key="2">
    <citation type="submission" date="2020-03" db="EMBL/GenBank/DDBJ databases">
        <title>Complete Genome Sequence of Adlercreutzia sp. strain 8CFCBH1 Producing Equol, Isolated from Healthy Japanese Feces.</title>
        <authorList>
            <person name="Ogata Y."/>
            <person name="Sakamoto M."/>
            <person name="Ohkuma M."/>
            <person name="Hattori M."/>
            <person name="Suda W."/>
        </authorList>
    </citation>
    <scope>NUCLEOTIDE SEQUENCE [LARGE SCALE GENOMIC DNA]</scope>
    <source>
        <strain evidence="7">8CFCBH1</strain>
    </source>
</reference>
<dbReference type="Pfam" id="PF00890">
    <property type="entry name" value="FAD_binding_2"/>
    <property type="match status" value="1"/>
</dbReference>
<reference evidence="7" key="1">
    <citation type="journal article" date="2020" name="Microbiol. Resour. Announc.">
        <title>Complete Genome Sequence of Adlercreutzia sp. Strain 8CFCBH1, a Potent Producer of Equol, Isolated from Healthy Japanese Feces.</title>
        <authorList>
            <person name="Ogata Y."/>
            <person name="Sakamoto M."/>
            <person name="Ohkuma M."/>
            <person name="Hattori M."/>
            <person name="Suda W."/>
        </authorList>
    </citation>
    <scope>NUCLEOTIDE SEQUENCE [LARGE SCALE GENOMIC DNA]</scope>
    <source>
        <strain evidence="7">8CFCBH1</strain>
    </source>
</reference>
<dbReference type="NCBIfam" id="TIGR01409">
    <property type="entry name" value="TAT_signal_seq"/>
    <property type="match status" value="1"/>
</dbReference>
<dbReference type="PROSITE" id="PS51318">
    <property type="entry name" value="TAT"/>
    <property type="match status" value="1"/>
</dbReference>
<dbReference type="GO" id="GO:0033765">
    <property type="term" value="F:steroid dehydrogenase activity, acting on the CH-CH group of donors"/>
    <property type="evidence" value="ECO:0007669"/>
    <property type="project" value="UniProtKB-ARBA"/>
</dbReference>
<keyword evidence="3" id="KW-0274">FAD</keyword>
<sequence length="520" mass="54502">MKERDMVHPTDRELSRRSFLKGTVLAGAGVGAMGALAACAPSGAKDDLASTGVAADSVTWDKETDIVVVGFGGAGSAAAIEARKAGAEVVILEASSVGGGSTALNGGLIYLGGTPLQKEHGIEDSAENFLNYMMQMAGPSANVDALKLIAEQSEDIYNWCLEQGIDFSGEVLEAHLPDGEEGICLGYTGNELSREAQKVATPAPRGHVAQPEATGMGFFRPLKAAVEGSGAEVLYEAVATSLITDENGRVIGVCADYDGGSKNVKANKAVILAGGGFTSNEEKVRDHLPYKANPGWPVTNPNEDGSCIQMAQKIGADLKGMSETQIGFSVYTINDRACEGILVDENGLRFTAEDEYGAFIGKRIVQRGEHAYLIVGNNLKSIMDEAEQTPVAEGATIQELAAAISVDADSLAHTVATYNDMAEGGIDFQFGKEPKHVVALNEAPFYAYDASAENTYYMTQGGLRVDLDLHVIDSEGAVIPGLYAAGLCSNLIFGQYFGSGSSMLWCFFSGRAAGTNAAAE</sequence>
<feature type="domain" description="FAD-dependent oxidoreductase 2 FAD-binding" evidence="5">
    <location>
        <begin position="65"/>
        <end position="501"/>
    </location>
</feature>
<dbReference type="InterPro" id="IPR003953">
    <property type="entry name" value="FAD-dep_OxRdtase_2_FAD-bd"/>
</dbReference>